<keyword evidence="3" id="KW-0808">Transferase</keyword>
<feature type="domain" description="Glycosyltransferase 2-like" evidence="2">
    <location>
        <begin position="5"/>
        <end position="132"/>
    </location>
</feature>
<organism evidence="3 4">
    <name type="scientific">Flavobacterium swingsii</name>
    <dbReference type="NCBI Taxonomy" id="498292"/>
    <lineage>
        <taxon>Bacteria</taxon>
        <taxon>Pseudomonadati</taxon>
        <taxon>Bacteroidota</taxon>
        <taxon>Flavobacteriia</taxon>
        <taxon>Flavobacteriales</taxon>
        <taxon>Flavobacteriaceae</taxon>
        <taxon>Flavobacterium</taxon>
    </lineage>
</organism>
<evidence type="ECO:0000256" key="1">
    <source>
        <dbReference type="ARBA" id="ARBA00038494"/>
    </source>
</evidence>
<dbReference type="RefSeq" id="WP_091472763.1">
    <property type="nucleotide sequence ID" value="NZ_FOJT01000001.1"/>
</dbReference>
<sequence length="250" mass="29226">MENISVFIIAYNEEKIIAQCLEKLSWANEIIVIDSGSSDKTVEICEKYKAKVIYNKFENFGKQKQFALNQTTNNWVLSLDADEVLSDELISEIKNIDFSKDYNGYLIPRTHVFLHKVFKFGSENKKPILRFFNKQHGKFIENKVHEVIDVSGKIGILKNEMLHYTVFDISTAIQKQVKYSLLSGEFLFEKGKKASLIKVIIKFPFDFIRFYFLQRNFLNGYQGFIWSMLSAFGSFVKYAKLYDLHQNKDL</sequence>
<evidence type="ECO:0000313" key="3">
    <source>
        <dbReference type="EMBL" id="SFA70034.1"/>
    </source>
</evidence>
<dbReference type="PANTHER" id="PTHR43630">
    <property type="entry name" value="POLY-BETA-1,6-N-ACETYL-D-GLUCOSAMINE SYNTHASE"/>
    <property type="match status" value="1"/>
</dbReference>
<evidence type="ECO:0000313" key="4">
    <source>
        <dbReference type="Proteomes" id="UP000199604"/>
    </source>
</evidence>
<dbReference type="InterPro" id="IPR001173">
    <property type="entry name" value="Glyco_trans_2-like"/>
</dbReference>
<accession>A0A1I0V124</accession>
<comment type="similarity">
    <text evidence="1">Belongs to the glycosyltransferase 2 family. WaaE/KdtX subfamily.</text>
</comment>
<proteinExistence type="inferred from homology"/>
<keyword evidence="4" id="KW-1185">Reference proteome</keyword>
<dbReference type="STRING" id="498292.SAMN05660845_0105"/>
<dbReference type="CDD" id="cd02511">
    <property type="entry name" value="Beta4Glucosyltransferase"/>
    <property type="match status" value="1"/>
</dbReference>
<dbReference type="InterPro" id="IPR029044">
    <property type="entry name" value="Nucleotide-diphossugar_trans"/>
</dbReference>
<evidence type="ECO:0000259" key="2">
    <source>
        <dbReference type="Pfam" id="PF00535"/>
    </source>
</evidence>
<dbReference type="PANTHER" id="PTHR43630:SF2">
    <property type="entry name" value="GLYCOSYLTRANSFERASE"/>
    <property type="match status" value="1"/>
</dbReference>
<name>A0A1I0V124_9FLAO</name>
<gene>
    <name evidence="3" type="ORF">SAMN05660845_0105</name>
</gene>
<dbReference type="AlphaFoldDB" id="A0A1I0V124"/>
<dbReference type="GO" id="GO:0016740">
    <property type="term" value="F:transferase activity"/>
    <property type="evidence" value="ECO:0007669"/>
    <property type="project" value="UniProtKB-KW"/>
</dbReference>
<dbReference type="OrthoDB" id="9815923at2"/>
<reference evidence="4" key="1">
    <citation type="submission" date="2016-10" db="EMBL/GenBank/DDBJ databases">
        <authorList>
            <person name="Varghese N."/>
            <person name="Submissions S."/>
        </authorList>
    </citation>
    <scope>NUCLEOTIDE SEQUENCE [LARGE SCALE GENOMIC DNA]</scope>
    <source>
        <strain evidence="4">DSM 21789</strain>
    </source>
</reference>
<dbReference type="Pfam" id="PF00535">
    <property type="entry name" value="Glycos_transf_2"/>
    <property type="match status" value="1"/>
</dbReference>
<dbReference type="SUPFAM" id="SSF53448">
    <property type="entry name" value="Nucleotide-diphospho-sugar transferases"/>
    <property type="match status" value="1"/>
</dbReference>
<dbReference type="EMBL" id="FOJT01000001">
    <property type="protein sequence ID" value="SFA70034.1"/>
    <property type="molecule type" value="Genomic_DNA"/>
</dbReference>
<protein>
    <submittedName>
        <fullName evidence="3">Glycosyltransferase involved in cell wall bisynthesis</fullName>
    </submittedName>
</protein>
<dbReference type="Proteomes" id="UP000199604">
    <property type="component" value="Unassembled WGS sequence"/>
</dbReference>
<dbReference type="Gene3D" id="3.90.550.10">
    <property type="entry name" value="Spore Coat Polysaccharide Biosynthesis Protein SpsA, Chain A"/>
    <property type="match status" value="1"/>
</dbReference>